<dbReference type="AlphaFoldDB" id="A0A6C0DUU2"/>
<sequence>MARTKSMGIGAMFVLLVVAVVLLPMVVRYIGKMEVHYAISGFQDMMVAGGPSGPSSADGGVAGIPAIGSASKLPSWRPDPNTDYLCRSPNEDGNPCPEGYFCDGTTQACIPTFVGGPVPNTGYYS</sequence>
<evidence type="ECO:0000313" key="1">
    <source>
        <dbReference type="EMBL" id="QHT20248.1"/>
    </source>
</evidence>
<dbReference type="EMBL" id="MN739677">
    <property type="protein sequence ID" value="QHT20248.1"/>
    <property type="molecule type" value="Genomic_DNA"/>
</dbReference>
<accession>A0A6C0DUU2</accession>
<reference evidence="1" key="1">
    <citation type="journal article" date="2020" name="Nature">
        <title>Giant virus diversity and host interactions through global metagenomics.</title>
        <authorList>
            <person name="Schulz F."/>
            <person name="Roux S."/>
            <person name="Paez-Espino D."/>
            <person name="Jungbluth S."/>
            <person name="Walsh D.A."/>
            <person name="Denef V.J."/>
            <person name="McMahon K.D."/>
            <person name="Konstantinidis K.T."/>
            <person name="Eloe-Fadrosh E.A."/>
            <person name="Kyrpides N.C."/>
            <person name="Woyke T."/>
        </authorList>
    </citation>
    <scope>NUCLEOTIDE SEQUENCE</scope>
    <source>
        <strain evidence="1">GVMAG-M-3300023174-60</strain>
    </source>
</reference>
<name>A0A6C0DUU2_9ZZZZ</name>
<organism evidence="1">
    <name type="scientific">viral metagenome</name>
    <dbReference type="NCBI Taxonomy" id="1070528"/>
    <lineage>
        <taxon>unclassified sequences</taxon>
        <taxon>metagenomes</taxon>
        <taxon>organismal metagenomes</taxon>
    </lineage>
</organism>
<proteinExistence type="predicted"/>
<protein>
    <submittedName>
        <fullName evidence="1">Uncharacterized protein</fullName>
    </submittedName>
</protein>